<dbReference type="AlphaFoldDB" id="A0A371CZP7"/>
<proteinExistence type="predicted"/>
<feature type="compositionally biased region" description="Polar residues" evidence="1">
    <location>
        <begin position="8"/>
        <end position="19"/>
    </location>
</feature>
<keyword evidence="3" id="KW-1185">Reference proteome</keyword>
<evidence type="ECO:0000313" key="2">
    <source>
        <dbReference type="EMBL" id="RDX45753.1"/>
    </source>
</evidence>
<dbReference type="EMBL" id="KZ857434">
    <property type="protein sequence ID" value="RDX45753.1"/>
    <property type="molecule type" value="Genomic_DNA"/>
</dbReference>
<gene>
    <name evidence="2" type="ORF">OH76DRAFT_931313</name>
</gene>
<organism evidence="2 3">
    <name type="scientific">Lentinus brumalis</name>
    <dbReference type="NCBI Taxonomy" id="2498619"/>
    <lineage>
        <taxon>Eukaryota</taxon>
        <taxon>Fungi</taxon>
        <taxon>Dikarya</taxon>
        <taxon>Basidiomycota</taxon>
        <taxon>Agaricomycotina</taxon>
        <taxon>Agaricomycetes</taxon>
        <taxon>Polyporales</taxon>
        <taxon>Polyporaceae</taxon>
        <taxon>Lentinus</taxon>
    </lineage>
</organism>
<evidence type="ECO:0000313" key="3">
    <source>
        <dbReference type="Proteomes" id="UP000256964"/>
    </source>
</evidence>
<reference evidence="2 3" key="1">
    <citation type="journal article" date="2018" name="Biotechnol. Biofuels">
        <title>Integrative visual omics of the white-rot fungus Polyporus brumalis exposes the biotechnological potential of its oxidative enzymes for delignifying raw plant biomass.</title>
        <authorList>
            <person name="Miyauchi S."/>
            <person name="Rancon A."/>
            <person name="Drula E."/>
            <person name="Hage H."/>
            <person name="Chaduli D."/>
            <person name="Favel A."/>
            <person name="Grisel S."/>
            <person name="Henrissat B."/>
            <person name="Herpoel-Gimbert I."/>
            <person name="Ruiz-Duenas F.J."/>
            <person name="Chevret D."/>
            <person name="Hainaut M."/>
            <person name="Lin J."/>
            <person name="Wang M."/>
            <person name="Pangilinan J."/>
            <person name="Lipzen A."/>
            <person name="Lesage-Meessen L."/>
            <person name="Navarro D."/>
            <person name="Riley R."/>
            <person name="Grigoriev I.V."/>
            <person name="Zhou S."/>
            <person name="Raouche S."/>
            <person name="Rosso M.N."/>
        </authorList>
    </citation>
    <scope>NUCLEOTIDE SEQUENCE [LARGE SCALE GENOMIC DNA]</scope>
    <source>
        <strain evidence="2 3">BRFM 1820</strain>
    </source>
</reference>
<protein>
    <submittedName>
        <fullName evidence="2">Uncharacterized protein</fullName>
    </submittedName>
</protein>
<dbReference type="Proteomes" id="UP000256964">
    <property type="component" value="Unassembled WGS sequence"/>
</dbReference>
<name>A0A371CZP7_9APHY</name>
<accession>A0A371CZP7</accession>
<sequence>MGRPSVSIIDNAQSETPSCAVSEESSKPAGRPVRRTRLRNIPQPSHANDNRKRKAAEDDAGSAVQKGVADAATKKPSCKRRRVSESTSVARAPTKRARKVAPKSDRLQSKSKSVMRAEGDGPAVLRIRIDPTSHTARLSMLAAVAAVHNSLTGRIELDLSPSSSVQ</sequence>
<evidence type="ECO:0000256" key="1">
    <source>
        <dbReference type="SAM" id="MobiDB-lite"/>
    </source>
</evidence>
<feature type="region of interest" description="Disordered" evidence="1">
    <location>
        <begin position="1"/>
        <end position="118"/>
    </location>
</feature>